<evidence type="ECO:0000313" key="2">
    <source>
        <dbReference type="Proteomes" id="UP001156666"/>
    </source>
</evidence>
<dbReference type="EMBL" id="BSOH01000001">
    <property type="protein sequence ID" value="GLR15425.1"/>
    <property type="molecule type" value="Genomic_DNA"/>
</dbReference>
<sequence length="226" mass="26526">MKFKKLKLYTNQLESELKFYSETMGFPVLHKSINTFTVKVGWSELTFEKSDDSHKYHYCFLIPANQLIQALQWMEMRTEVIEIESGRKTQHFESWNADSFYFYDGSGNVAEFIVRYDLKNNADSPFDISKVLSINEMGMPSNKVSKINEQLENELQTKFWKGDLDRFATNGTQEGIWLIPNYELKDIWFPTSLKITPEPLEAIIEHDGKQYQVEYKDEQLLTTEIA</sequence>
<dbReference type="SUPFAM" id="SSF54593">
    <property type="entry name" value="Glyoxalase/Bleomycin resistance protein/Dihydroxybiphenyl dioxygenase"/>
    <property type="match status" value="1"/>
</dbReference>
<accession>A0AA37SP29</accession>
<dbReference type="Gene3D" id="3.10.180.10">
    <property type="entry name" value="2,3-Dihydroxybiphenyl 1,2-Dioxygenase, domain 1"/>
    <property type="match status" value="1"/>
</dbReference>
<comment type="caution">
    <text evidence="1">The sequence shown here is derived from an EMBL/GenBank/DDBJ whole genome shotgun (WGS) entry which is preliminary data.</text>
</comment>
<reference evidence="1" key="1">
    <citation type="journal article" date="2014" name="Int. J. Syst. Evol. Microbiol.">
        <title>Complete genome sequence of Corynebacterium casei LMG S-19264T (=DSM 44701T), isolated from a smear-ripened cheese.</title>
        <authorList>
            <consortium name="US DOE Joint Genome Institute (JGI-PGF)"/>
            <person name="Walter F."/>
            <person name="Albersmeier A."/>
            <person name="Kalinowski J."/>
            <person name="Ruckert C."/>
        </authorList>
    </citation>
    <scope>NUCLEOTIDE SEQUENCE</scope>
    <source>
        <strain evidence="1">NBRC 108769</strain>
    </source>
</reference>
<protein>
    <recommendedName>
        <fullName evidence="3">Glyoxalase</fullName>
    </recommendedName>
</protein>
<organism evidence="1 2">
    <name type="scientific">Portibacter lacus</name>
    <dbReference type="NCBI Taxonomy" id="1099794"/>
    <lineage>
        <taxon>Bacteria</taxon>
        <taxon>Pseudomonadati</taxon>
        <taxon>Bacteroidota</taxon>
        <taxon>Saprospiria</taxon>
        <taxon>Saprospirales</taxon>
        <taxon>Haliscomenobacteraceae</taxon>
        <taxon>Portibacter</taxon>
    </lineage>
</organism>
<dbReference type="AlphaFoldDB" id="A0AA37SP29"/>
<keyword evidence="2" id="KW-1185">Reference proteome</keyword>
<dbReference type="Proteomes" id="UP001156666">
    <property type="component" value="Unassembled WGS sequence"/>
</dbReference>
<evidence type="ECO:0000313" key="1">
    <source>
        <dbReference type="EMBL" id="GLR15425.1"/>
    </source>
</evidence>
<gene>
    <name evidence="1" type="ORF">GCM10007940_00400</name>
</gene>
<dbReference type="RefSeq" id="WP_235292318.1">
    <property type="nucleotide sequence ID" value="NZ_BSOH01000001.1"/>
</dbReference>
<evidence type="ECO:0008006" key="3">
    <source>
        <dbReference type="Google" id="ProtNLM"/>
    </source>
</evidence>
<reference evidence="1" key="2">
    <citation type="submission" date="2023-01" db="EMBL/GenBank/DDBJ databases">
        <title>Draft genome sequence of Portibacter lacus strain NBRC 108769.</title>
        <authorList>
            <person name="Sun Q."/>
            <person name="Mori K."/>
        </authorList>
    </citation>
    <scope>NUCLEOTIDE SEQUENCE</scope>
    <source>
        <strain evidence="1">NBRC 108769</strain>
    </source>
</reference>
<name>A0AA37SP29_9BACT</name>
<proteinExistence type="predicted"/>
<dbReference type="InterPro" id="IPR029068">
    <property type="entry name" value="Glyas_Bleomycin-R_OHBP_Dase"/>
</dbReference>